<feature type="compositionally biased region" description="Basic and acidic residues" evidence="2">
    <location>
        <begin position="1168"/>
        <end position="1183"/>
    </location>
</feature>
<feature type="domain" description="Fibronectin type-III" evidence="4">
    <location>
        <begin position="116"/>
        <end position="193"/>
    </location>
</feature>
<dbReference type="AlphaFoldDB" id="A0AA39XA14"/>
<feature type="region of interest" description="Disordered" evidence="2">
    <location>
        <begin position="819"/>
        <end position="1115"/>
    </location>
</feature>
<dbReference type="EMBL" id="JAULSR010000002">
    <property type="protein sequence ID" value="KAK0630093.1"/>
    <property type="molecule type" value="Genomic_DNA"/>
</dbReference>
<feature type="compositionally biased region" description="Low complexity" evidence="2">
    <location>
        <begin position="1136"/>
        <end position="1147"/>
    </location>
</feature>
<evidence type="ECO:0000259" key="4">
    <source>
        <dbReference type="SMART" id="SM00060"/>
    </source>
</evidence>
<feature type="coiled-coil region" evidence="1">
    <location>
        <begin position="499"/>
        <end position="526"/>
    </location>
</feature>
<evidence type="ECO:0000256" key="2">
    <source>
        <dbReference type="SAM" id="MobiDB-lite"/>
    </source>
</evidence>
<comment type="caution">
    <text evidence="5">The sequence shown here is derived from an EMBL/GenBank/DDBJ whole genome shotgun (WGS) entry which is preliminary data.</text>
</comment>
<dbReference type="PANTHER" id="PTHR23159">
    <property type="entry name" value="CENTROSOMAL PROTEIN 2"/>
    <property type="match status" value="1"/>
</dbReference>
<dbReference type="InterPro" id="IPR013783">
    <property type="entry name" value="Ig-like_fold"/>
</dbReference>
<accession>A0AA39XA14</accession>
<evidence type="ECO:0000256" key="3">
    <source>
        <dbReference type="SAM" id="Phobius"/>
    </source>
</evidence>
<feature type="compositionally biased region" description="Acidic residues" evidence="2">
    <location>
        <begin position="910"/>
        <end position="919"/>
    </location>
</feature>
<proteinExistence type="predicted"/>
<feature type="compositionally biased region" description="Low complexity" evidence="2">
    <location>
        <begin position="260"/>
        <end position="272"/>
    </location>
</feature>
<dbReference type="Pfam" id="PF00041">
    <property type="entry name" value="fn3"/>
    <property type="match status" value="1"/>
</dbReference>
<feature type="compositionally biased region" description="Basic and acidic residues" evidence="2">
    <location>
        <begin position="1005"/>
        <end position="1014"/>
    </location>
</feature>
<gene>
    <name evidence="5" type="ORF">B0T17DRAFT_506589</name>
</gene>
<reference evidence="5" key="1">
    <citation type="submission" date="2023-06" db="EMBL/GenBank/DDBJ databases">
        <title>Genome-scale phylogeny and comparative genomics of the fungal order Sordariales.</title>
        <authorList>
            <consortium name="Lawrence Berkeley National Laboratory"/>
            <person name="Hensen N."/>
            <person name="Bonometti L."/>
            <person name="Westerberg I."/>
            <person name="Brannstrom I.O."/>
            <person name="Guillou S."/>
            <person name="Cros-Aarteil S."/>
            <person name="Calhoun S."/>
            <person name="Haridas S."/>
            <person name="Kuo A."/>
            <person name="Mondo S."/>
            <person name="Pangilinan J."/>
            <person name="Riley R."/>
            <person name="LaButti K."/>
            <person name="Andreopoulos B."/>
            <person name="Lipzen A."/>
            <person name="Chen C."/>
            <person name="Yanf M."/>
            <person name="Daum C."/>
            <person name="Ng V."/>
            <person name="Clum A."/>
            <person name="Steindorff A."/>
            <person name="Ohm R."/>
            <person name="Martin F."/>
            <person name="Silar P."/>
            <person name="Natvig D."/>
            <person name="Lalanne C."/>
            <person name="Gautier V."/>
            <person name="Ament-velasquez S.L."/>
            <person name="Kruys A."/>
            <person name="Hutchinson M.I."/>
            <person name="Powell A.J."/>
            <person name="Barry K."/>
            <person name="Miller A.N."/>
            <person name="Grigoriev I.V."/>
            <person name="Debuchy R."/>
            <person name="Gladieux P."/>
            <person name="Thoren M.H."/>
            <person name="Johannesson H."/>
        </authorList>
    </citation>
    <scope>NUCLEOTIDE SEQUENCE</scope>
    <source>
        <strain evidence="5">SMH3391-2</strain>
    </source>
</reference>
<feature type="region of interest" description="Disordered" evidence="2">
    <location>
        <begin position="226"/>
        <end position="310"/>
    </location>
</feature>
<keyword evidence="1" id="KW-0175">Coiled coil</keyword>
<dbReference type="SUPFAM" id="SSF49265">
    <property type="entry name" value="Fibronectin type III"/>
    <property type="match status" value="1"/>
</dbReference>
<sequence length="1212" mass="131408">MSWTSWTSLVPTLLILSAVLAWWFTEPKNARINLIAAVGVVLFCWAVAPDLSRGLSASLYSAAINALASLRLEIFVVRHANMLLTGAAVVWLVRRAWQTLWKPVPELINILGVDVPDPPDVSLAGIRADAATVNWTRSPASRSVQKFLIQVNGVVVGDVAANQEPAIVVSGLKPNHFYNVRVIAVGSNNFQAGSRVIRLRTFGRDGRPQLGNARLPSNFLVEDPPYGLGQAEYADDGTGAPSRNPVPGLESTTAAPEGVASPGRDGSSAAAGAPGGGPRRNTVTRRHSPSTTSIDQTTRDEISAYSKKTLPELTERFESIRKETEEIASLIAKEDLDSRHLLEELDAEKREKKKEQKKKEEQTEKLRRDVNSTDRSMRNAIQRKGQKEKTLKEKQNERAKFHENIIKWERGIEDMRREQESFDQQTKDLTEERDRKAELFRAENSDLQTDCSRLETELKERREQVKELEEARKKLPGGEEGSEWRLKENELRRNWAQRHRELQDSLIFENKNARKLEEQLRVLTIQVQHIPQTNFNMYSQANTSGLDFDNPTVNQLKRRSRNSNSLSNVSISSPLPAYSQVDPISLAPIGFASSRSANAPPGFAPGPFMFGLSADMPARLDEGGIRAASAPLSPSATALLPSNILDDLDDDDPSPTSRYRPDPFLTTYSGSPDNDPQPQSPASSGPSLSMLSSPHGSSHNLPFPSFPSDASDRRSLHATARMSPPHATEVSTHKLGGLFSFQRSRTAKVMEDEGPPLGSLKQGQSQSFPRQADEAEAEALSNKRRISLSGTWNMFNRNSAGPDIMEGHAGHSRMFSTRSFNPFSSSSRAGGGMYTERDPSSPRPASIASSEFPRPSTDSGSIWGPPSDPTALGKPSSRLWSPDAPWSRNPSRRPSLHGSPSALKTTLASADDEILDEETMPNVHQVGVIGSRPPNSSKPALKHLNPNAPAFIGSLFKSKSEKDRESGREGRKGKEKDKAKDKSKGKDALTPDTSHAPSLDMESPSDSRKSRDGLSVHTQTSVSESRDSLSLDQSFSNTPSEPASAGLSNSAKDENVVRKLFRKSSSSKFGLPGRLSGKESILFKKGPGSTASTGHSDKGGGGGASLEHRSSIGDFEDIGDDAAMSFLGRSYESVTSSPSLAPSSAGAKGKDNKTPVRWLHNFGKKGKKEKESLDLDRAQHGFDAEGGGGGGGGGGVGLGLGEESGGSGMRAV</sequence>
<keyword evidence="3" id="KW-1133">Transmembrane helix</keyword>
<dbReference type="Gene3D" id="2.60.40.10">
    <property type="entry name" value="Immunoglobulins"/>
    <property type="match status" value="1"/>
</dbReference>
<feature type="compositionally biased region" description="Polar residues" evidence="2">
    <location>
        <begin position="1030"/>
        <end position="1050"/>
    </location>
</feature>
<dbReference type="InterPro" id="IPR036116">
    <property type="entry name" value="FN3_sf"/>
</dbReference>
<name>A0AA39XA14_9PEZI</name>
<keyword evidence="3" id="KW-0812">Transmembrane</keyword>
<feature type="region of interest" description="Disordered" evidence="2">
    <location>
        <begin position="643"/>
        <end position="730"/>
    </location>
</feature>
<evidence type="ECO:0000256" key="1">
    <source>
        <dbReference type="SAM" id="Coils"/>
    </source>
</evidence>
<feature type="compositionally biased region" description="Gly residues" evidence="2">
    <location>
        <begin position="1184"/>
        <end position="1212"/>
    </location>
</feature>
<evidence type="ECO:0000313" key="5">
    <source>
        <dbReference type="EMBL" id="KAK0630093.1"/>
    </source>
</evidence>
<keyword evidence="6" id="KW-1185">Reference proteome</keyword>
<keyword evidence="3" id="KW-0472">Membrane</keyword>
<dbReference type="SMART" id="SM00060">
    <property type="entry name" value="FN3"/>
    <property type="match status" value="1"/>
</dbReference>
<feature type="compositionally biased region" description="Basic and acidic residues" evidence="2">
    <location>
        <begin position="385"/>
        <end position="396"/>
    </location>
</feature>
<feature type="transmembrane region" description="Helical" evidence="3">
    <location>
        <begin position="6"/>
        <end position="25"/>
    </location>
</feature>
<feature type="compositionally biased region" description="Low complexity" evidence="2">
    <location>
        <begin position="676"/>
        <end position="699"/>
    </location>
</feature>
<organism evidence="5 6">
    <name type="scientific">Bombardia bombarda</name>
    <dbReference type="NCBI Taxonomy" id="252184"/>
    <lineage>
        <taxon>Eukaryota</taxon>
        <taxon>Fungi</taxon>
        <taxon>Dikarya</taxon>
        <taxon>Ascomycota</taxon>
        <taxon>Pezizomycotina</taxon>
        <taxon>Sordariomycetes</taxon>
        <taxon>Sordariomycetidae</taxon>
        <taxon>Sordariales</taxon>
        <taxon>Lasiosphaeriaceae</taxon>
        <taxon>Bombardia</taxon>
    </lineage>
</organism>
<feature type="compositionally biased region" description="Basic and acidic residues" evidence="2">
    <location>
        <begin position="345"/>
        <end position="377"/>
    </location>
</feature>
<feature type="region of interest" description="Disordered" evidence="2">
    <location>
        <begin position="751"/>
        <end position="773"/>
    </location>
</feature>
<feature type="compositionally biased region" description="Basic and acidic residues" evidence="2">
    <location>
        <begin position="958"/>
        <end position="989"/>
    </location>
</feature>
<evidence type="ECO:0000313" key="6">
    <source>
        <dbReference type="Proteomes" id="UP001174934"/>
    </source>
</evidence>
<feature type="region of interest" description="Disordered" evidence="2">
    <location>
        <begin position="1131"/>
        <end position="1212"/>
    </location>
</feature>
<protein>
    <recommendedName>
        <fullName evidence="4">Fibronectin type-III domain-containing protein</fullName>
    </recommendedName>
</protein>
<feature type="transmembrane region" description="Helical" evidence="3">
    <location>
        <begin position="32"/>
        <end position="48"/>
    </location>
</feature>
<dbReference type="CDD" id="cd00063">
    <property type="entry name" value="FN3"/>
    <property type="match status" value="1"/>
</dbReference>
<dbReference type="InterPro" id="IPR003961">
    <property type="entry name" value="FN3_dom"/>
</dbReference>
<dbReference type="Proteomes" id="UP001174934">
    <property type="component" value="Unassembled WGS sequence"/>
</dbReference>
<dbReference type="PANTHER" id="PTHR23159:SF31">
    <property type="entry name" value="CENTROSOME-ASSOCIATED PROTEIN CEP250 ISOFORM X1"/>
    <property type="match status" value="1"/>
</dbReference>
<feature type="region of interest" description="Disordered" evidence="2">
    <location>
        <begin position="345"/>
        <end position="396"/>
    </location>
</feature>